<gene>
    <name evidence="3" type="ORF">HF200_28920</name>
</gene>
<organism evidence="3 4">
    <name type="scientific">Streptomyces galbus</name>
    <dbReference type="NCBI Taxonomy" id="33898"/>
    <lineage>
        <taxon>Bacteria</taxon>
        <taxon>Bacillati</taxon>
        <taxon>Actinomycetota</taxon>
        <taxon>Actinomycetes</taxon>
        <taxon>Kitasatosporales</taxon>
        <taxon>Streptomycetaceae</taxon>
        <taxon>Streptomyces</taxon>
    </lineage>
</organism>
<proteinExistence type="predicted"/>
<sequence>MYGHDPLLVFLSLALVAAFVGWIKHRFPAIGDAVDLACKAVLALIGVLVFVFVTSQAPETDTKDTAPQSPATPDTAEASPTHAHPSSTPTPRP</sequence>
<evidence type="ECO:0000256" key="2">
    <source>
        <dbReference type="SAM" id="Phobius"/>
    </source>
</evidence>
<keyword evidence="2" id="KW-1133">Transmembrane helix</keyword>
<keyword evidence="4" id="KW-1185">Reference proteome</keyword>
<keyword evidence="2" id="KW-0472">Membrane</keyword>
<reference evidence="3 4" key="1">
    <citation type="submission" date="2020-04" db="EMBL/GenBank/DDBJ databases">
        <title>Genome sequence of Streptomyces galbus strain I339.</title>
        <authorList>
            <person name="Silva E.A.N."/>
            <person name="Merces M."/>
            <person name="Castelo Branco A.P.O.T."/>
            <person name="Vasconcelos P.C."/>
            <person name="Costa N.P."/>
            <person name="Marinho G.C.S."/>
            <person name="Oliveira C.J.B."/>
            <person name="Araujo D."/>
            <person name="Rodrigues Junior V.S."/>
            <person name="Almeida R."/>
            <person name="Silva Filho U.R."/>
            <person name="Andrade A.S.A."/>
            <person name="Cibulski S.P."/>
        </authorList>
    </citation>
    <scope>NUCLEOTIDE SEQUENCE [LARGE SCALE GENOMIC DNA]</scope>
    <source>
        <strain evidence="3 4">I339</strain>
    </source>
</reference>
<name>A0ABX1ISE6_STRGB</name>
<evidence type="ECO:0000256" key="1">
    <source>
        <dbReference type="SAM" id="MobiDB-lite"/>
    </source>
</evidence>
<feature type="transmembrane region" description="Helical" evidence="2">
    <location>
        <begin position="36"/>
        <end position="53"/>
    </location>
</feature>
<feature type="transmembrane region" description="Helical" evidence="2">
    <location>
        <begin position="6"/>
        <end position="24"/>
    </location>
</feature>
<feature type="compositionally biased region" description="Low complexity" evidence="1">
    <location>
        <begin position="78"/>
        <end position="87"/>
    </location>
</feature>
<dbReference type="EMBL" id="JAAXMD010000403">
    <property type="protein sequence ID" value="NKQ28290.1"/>
    <property type="molecule type" value="Genomic_DNA"/>
</dbReference>
<evidence type="ECO:0000313" key="4">
    <source>
        <dbReference type="Proteomes" id="UP000744032"/>
    </source>
</evidence>
<evidence type="ECO:0000313" key="3">
    <source>
        <dbReference type="EMBL" id="NKQ28290.1"/>
    </source>
</evidence>
<protein>
    <submittedName>
        <fullName evidence="3">Uncharacterized protein</fullName>
    </submittedName>
</protein>
<dbReference type="Proteomes" id="UP000744032">
    <property type="component" value="Unassembled WGS sequence"/>
</dbReference>
<feature type="region of interest" description="Disordered" evidence="1">
    <location>
        <begin position="59"/>
        <end position="93"/>
    </location>
</feature>
<feature type="compositionally biased region" description="Polar residues" evidence="1">
    <location>
        <begin position="59"/>
        <end position="72"/>
    </location>
</feature>
<dbReference type="RefSeq" id="WP_168376010.1">
    <property type="nucleotide sequence ID" value="NZ_JAAXMD010000403.1"/>
</dbReference>
<comment type="caution">
    <text evidence="3">The sequence shown here is derived from an EMBL/GenBank/DDBJ whole genome shotgun (WGS) entry which is preliminary data.</text>
</comment>
<keyword evidence="2" id="KW-0812">Transmembrane</keyword>
<accession>A0ABX1ISE6</accession>